<dbReference type="EMBL" id="FNXY01000001">
    <property type="protein sequence ID" value="SEI38662.1"/>
    <property type="molecule type" value="Genomic_DNA"/>
</dbReference>
<protein>
    <submittedName>
        <fullName evidence="2">Susd and RagB outer membrane lipoprotein</fullName>
    </submittedName>
</protein>
<feature type="chain" id="PRO_5011513731" evidence="1">
    <location>
        <begin position="22"/>
        <end position="517"/>
    </location>
</feature>
<evidence type="ECO:0000313" key="2">
    <source>
        <dbReference type="EMBL" id="SEI38662.1"/>
    </source>
</evidence>
<gene>
    <name evidence="2" type="ORF">SAMN04487995_0276</name>
</gene>
<accession>A0A1H6QI31</accession>
<dbReference type="SUPFAM" id="SSF48452">
    <property type="entry name" value="TPR-like"/>
    <property type="match status" value="1"/>
</dbReference>
<dbReference type="OrthoDB" id="843771at2"/>
<evidence type="ECO:0000313" key="3">
    <source>
        <dbReference type="Proteomes" id="UP000199532"/>
    </source>
</evidence>
<dbReference type="AlphaFoldDB" id="A0A1H6QI31"/>
<evidence type="ECO:0000256" key="1">
    <source>
        <dbReference type="SAM" id="SignalP"/>
    </source>
</evidence>
<dbReference type="Proteomes" id="UP000199532">
    <property type="component" value="Unassembled WGS sequence"/>
</dbReference>
<keyword evidence="2" id="KW-0449">Lipoprotein</keyword>
<dbReference type="InterPro" id="IPR024302">
    <property type="entry name" value="SusD-like"/>
</dbReference>
<organism evidence="2 3">
    <name type="scientific">Dyadobacter koreensis</name>
    <dbReference type="NCBI Taxonomy" id="408657"/>
    <lineage>
        <taxon>Bacteria</taxon>
        <taxon>Pseudomonadati</taxon>
        <taxon>Bacteroidota</taxon>
        <taxon>Cytophagia</taxon>
        <taxon>Cytophagales</taxon>
        <taxon>Spirosomataceae</taxon>
        <taxon>Dyadobacter</taxon>
    </lineage>
</organism>
<proteinExistence type="predicted"/>
<dbReference type="Pfam" id="PF12741">
    <property type="entry name" value="SusD-like"/>
    <property type="match status" value="1"/>
</dbReference>
<name>A0A1H6QI31_9BACT</name>
<reference evidence="2 3" key="1">
    <citation type="submission" date="2016-10" db="EMBL/GenBank/DDBJ databases">
        <authorList>
            <person name="de Groot N.N."/>
        </authorList>
    </citation>
    <scope>NUCLEOTIDE SEQUENCE [LARGE SCALE GENOMIC DNA]</scope>
    <source>
        <strain evidence="2 3">DSM 19938</strain>
    </source>
</reference>
<feature type="signal peptide" evidence="1">
    <location>
        <begin position="1"/>
        <end position="21"/>
    </location>
</feature>
<dbReference type="PROSITE" id="PS51257">
    <property type="entry name" value="PROKAR_LIPOPROTEIN"/>
    <property type="match status" value="1"/>
</dbReference>
<dbReference type="InterPro" id="IPR011990">
    <property type="entry name" value="TPR-like_helical_dom_sf"/>
</dbReference>
<keyword evidence="1" id="KW-0732">Signal</keyword>
<dbReference type="RefSeq" id="WP_090331123.1">
    <property type="nucleotide sequence ID" value="NZ_FNXY01000001.1"/>
</dbReference>
<sequence length="517" mass="56582">MKKYILVFALFALALGSISCTNDFVDINKNPSKLTEVGSRELGFMFSRAQSAALYHRPYYQTISILMPDLYAQYYALTTASFTTDRYALNDTWLSRPGIITYVFAMPQLQAIFNATERTSPEYALANIMKAYVFHRYTDQYGPVPYFGAGSTSTSIAYDSQEVIYDDLFKRLDSASVNLKAASVTNVFGAQDLIYGGDVSKWISFANTLRLRMALRISKVDPARAKKEAEAAVLAGVMTTNAQTATLERSLNGDDGNGLAFNAAGNEFSMSSTMASYLKGYQDPRLAIYFQPAVATGQFKGLRNGSSATAINLPGNRPAQTSNMGTRWVQRNGNAWAASLALRQEVMAAAEAYFLRAEGALNGWNMGGGTAKEYYEKGIELSLQQWGVTDNSAIQTYINSTALPAAPGDEENSAAVAATPISWGASEMVQRAQIGTQKWIALFPDGVEAWSEFRRSGYPVMYPLLQSDNASVPVGKFIKRLPYSSVEATTNADALQKAREMLGGPDDAATRLWWDVK</sequence>
<keyword evidence="3" id="KW-1185">Reference proteome</keyword>
<dbReference type="Gene3D" id="1.25.40.390">
    <property type="match status" value="1"/>
</dbReference>
<dbReference type="STRING" id="408657.SAMN04487995_0276"/>